<evidence type="ECO:0000256" key="1">
    <source>
        <dbReference type="SAM" id="MobiDB-lite"/>
    </source>
</evidence>
<protein>
    <submittedName>
        <fullName evidence="2">Uncharacterized protein</fullName>
    </submittedName>
</protein>
<organism evidence="2 3">
    <name type="scientific">Stephanodiscus triporus</name>
    <dbReference type="NCBI Taxonomy" id="2934178"/>
    <lineage>
        <taxon>Eukaryota</taxon>
        <taxon>Sar</taxon>
        <taxon>Stramenopiles</taxon>
        <taxon>Ochrophyta</taxon>
        <taxon>Bacillariophyta</taxon>
        <taxon>Coscinodiscophyceae</taxon>
        <taxon>Thalassiosirophycidae</taxon>
        <taxon>Stephanodiscales</taxon>
        <taxon>Stephanodiscaceae</taxon>
        <taxon>Stephanodiscus</taxon>
    </lineage>
</organism>
<accession>A0ABD3Q8D3</accession>
<dbReference type="Proteomes" id="UP001530315">
    <property type="component" value="Unassembled WGS sequence"/>
</dbReference>
<dbReference type="AlphaFoldDB" id="A0ABD3Q8D3"/>
<evidence type="ECO:0000313" key="2">
    <source>
        <dbReference type="EMBL" id="KAL3796307.1"/>
    </source>
</evidence>
<sequence>MASFGVGGEFGVGGKFDNGASEYEIELPTRDVCSCSIRKTKSVFIREGWVDEEGDSGNGNPFANLFGGGKKKEMKEEEEKPAKDSEKPPKKSGFGWPF</sequence>
<comment type="caution">
    <text evidence="2">The sequence shown here is derived from an EMBL/GenBank/DDBJ whole genome shotgun (WGS) entry which is preliminary data.</text>
</comment>
<feature type="region of interest" description="Disordered" evidence="1">
    <location>
        <begin position="51"/>
        <end position="98"/>
    </location>
</feature>
<dbReference type="EMBL" id="JALLAZ020000389">
    <property type="protein sequence ID" value="KAL3796307.1"/>
    <property type="molecule type" value="Genomic_DNA"/>
</dbReference>
<proteinExistence type="predicted"/>
<gene>
    <name evidence="2" type="ORF">ACHAW5_003844</name>
</gene>
<evidence type="ECO:0000313" key="3">
    <source>
        <dbReference type="Proteomes" id="UP001530315"/>
    </source>
</evidence>
<name>A0ABD3Q8D3_9STRA</name>
<keyword evidence="3" id="KW-1185">Reference proteome</keyword>
<feature type="compositionally biased region" description="Basic and acidic residues" evidence="1">
    <location>
        <begin position="70"/>
        <end position="89"/>
    </location>
</feature>
<reference evidence="2 3" key="1">
    <citation type="submission" date="2024-10" db="EMBL/GenBank/DDBJ databases">
        <title>Updated reference genomes for cyclostephanoid diatoms.</title>
        <authorList>
            <person name="Roberts W.R."/>
            <person name="Alverson A.J."/>
        </authorList>
    </citation>
    <scope>NUCLEOTIDE SEQUENCE [LARGE SCALE GENOMIC DNA]</scope>
    <source>
        <strain evidence="2 3">AJA276-08</strain>
    </source>
</reference>